<sequence>MHLERLTLPQRISAVAIVVVALAAFLPWVSIFGLSAIGLEGDGMLTLAFAIAGGVVLAITSGLVGGERTPGRASQIALVVLASLVAVIGLFDMNGAAAMGLYLTLFGGIAWVVGAVWQLRLKQDAPAAPVEGLDEAA</sequence>
<feature type="transmembrane region" description="Helical" evidence="1">
    <location>
        <begin position="12"/>
        <end position="37"/>
    </location>
</feature>
<evidence type="ECO:0000313" key="2">
    <source>
        <dbReference type="EMBL" id="SEJ53024.1"/>
    </source>
</evidence>
<dbReference type="EMBL" id="FNZI01000004">
    <property type="protein sequence ID" value="SEJ53024.1"/>
    <property type="molecule type" value="Genomic_DNA"/>
</dbReference>
<feature type="transmembrane region" description="Helical" evidence="1">
    <location>
        <begin position="43"/>
        <end position="64"/>
    </location>
</feature>
<gene>
    <name evidence="2" type="ORF">SAMN05421637_2166</name>
</gene>
<dbReference type="AlphaFoldDB" id="A0A1H6ZLK4"/>
<keyword evidence="1" id="KW-0812">Transmembrane</keyword>
<feature type="transmembrane region" description="Helical" evidence="1">
    <location>
        <begin position="76"/>
        <end position="93"/>
    </location>
</feature>
<feature type="transmembrane region" description="Helical" evidence="1">
    <location>
        <begin position="99"/>
        <end position="117"/>
    </location>
</feature>
<proteinExistence type="predicted"/>
<dbReference type="RefSeq" id="WP_042216122.1">
    <property type="nucleotide sequence ID" value="NZ_BBLU01000015.1"/>
</dbReference>
<accession>A0A1H6ZLK4</accession>
<keyword evidence="3" id="KW-1185">Reference proteome</keyword>
<evidence type="ECO:0008006" key="4">
    <source>
        <dbReference type="Google" id="ProtNLM"/>
    </source>
</evidence>
<evidence type="ECO:0000256" key="1">
    <source>
        <dbReference type="SAM" id="Phobius"/>
    </source>
</evidence>
<keyword evidence="1" id="KW-0472">Membrane</keyword>
<dbReference type="STRING" id="1043493.SAMN05421637_2166"/>
<keyword evidence="1" id="KW-1133">Transmembrane helix</keyword>
<protein>
    <recommendedName>
        <fullName evidence="4">SPW repeat-containing protein</fullName>
    </recommendedName>
</protein>
<evidence type="ECO:0000313" key="3">
    <source>
        <dbReference type="Proteomes" id="UP000183315"/>
    </source>
</evidence>
<dbReference type="Proteomes" id="UP000183315">
    <property type="component" value="Unassembled WGS sequence"/>
</dbReference>
<organism evidence="2 3">
    <name type="scientific">Demequina mangrovi</name>
    <dbReference type="NCBI Taxonomy" id="1043493"/>
    <lineage>
        <taxon>Bacteria</taxon>
        <taxon>Bacillati</taxon>
        <taxon>Actinomycetota</taxon>
        <taxon>Actinomycetes</taxon>
        <taxon>Micrococcales</taxon>
        <taxon>Demequinaceae</taxon>
        <taxon>Demequina</taxon>
    </lineage>
</organism>
<name>A0A1H6ZLK4_9MICO</name>
<reference evidence="3" key="1">
    <citation type="submission" date="2016-10" db="EMBL/GenBank/DDBJ databases">
        <authorList>
            <person name="Varghese N."/>
        </authorList>
    </citation>
    <scope>NUCLEOTIDE SEQUENCE [LARGE SCALE GENOMIC DNA]</scope>
    <source>
        <strain evidence="3">DSM 24868</strain>
    </source>
</reference>
<dbReference type="eggNOG" id="ENOG503366D">
    <property type="taxonomic scope" value="Bacteria"/>
</dbReference>
<dbReference type="OrthoDB" id="3786387at2"/>